<comment type="caution">
    <text evidence="19">The sequence shown here is derived from an EMBL/GenBank/DDBJ whole genome shotgun (WGS) entry which is preliminary data.</text>
</comment>
<dbReference type="InterPro" id="IPR041658">
    <property type="entry name" value="AAA_lid_11"/>
</dbReference>
<evidence type="ECO:0000256" key="5">
    <source>
        <dbReference type="ARBA" id="ARBA00022840"/>
    </source>
</evidence>
<evidence type="ECO:0000259" key="14">
    <source>
        <dbReference type="Pfam" id="PF12777"/>
    </source>
</evidence>
<protein>
    <submittedName>
        <fullName evidence="19">Putative dynein heavy chain</fullName>
    </submittedName>
</protein>
<dbReference type="InterPro" id="IPR026983">
    <property type="entry name" value="DHC"/>
</dbReference>
<dbReference type="InterPro" id="IPR024317">
    <property type="entry name" value="Dynein_heavy_chain_D4_dom"/>
</dbReference>
<keyword evidence="7 12" id="KW-0175">Coiled coil</keyword>
<dbReference type="FunFam" id="3.40.50.300:FF:000362">
    <property type="entry name" value="Dynein, axonemal, heavy chain 6"/>
    <property type="match status" value="1"/>
</dbReference>
<evidence type="ECO:0000256" key="12">
    <source>
        <dbReference type="SAM" id="Coils"/>
    </source>
</evidence>
<feature type="coiled-coil region" evidence="12">
    <location>
        <begin position="767"/>
        <end position="815"/>
    </location>
</feature>
<evidence type="ECO:0000259" key="17">
    <source>
        <dbReference type="Pfam" id="PF18198"/>
    </source>
</evidence>
<dbReference type="Gene3D" id="1.10.8.1220">
    <property type="match status" value="1"/>
</dbReference>
<evidence type="ECO:0000313" key="20">
    <source>
        <dbReference type="Proteomes" id="UP000324800"/>
    </source>
</evidence>
<dbReference type="Pfam" id="PF12781">
    <property type="entry name" value="AAA_9"/>
    <property type="match status" value="1"/>
</dbReference>
<feature type="domain" description="Dynein heavy chain coiled coil stalk" evidence="14">
    <location>
        <begin position="560"/>
        <end position="889"/>
    </location>
</feature>
<dbReference type="InterPro" id="IPR035706">
    <property type="entry name" value="AAA_9"/>
</dbReference>
<dbReference type="GO" id="GO:0005874">
    <property type="term" value="C:microtubule"/>
    <property type="evidence" value="ECO:0007669"/>
    <property type="project" value="UniProtKB-KW"/>
</dbReference>
<evidence type="ECO:0000313" key="19">
    <source>
        <dbReference type="EMBL" id="KAA6382715.1"/>
    </source>
</evidence>
<feature type="domain" description="Dynein heavy chain region D6 P-loop" evidence="13">
    <location>
        <begin position="1459"/>
        <end position="1575"/>
    </location>
</feature>
<dbReference type="Gene3D" id="1.10.8.720">
    <property type="entry name" value="Region D6 of dynein motor"/>
    <property type="match status" value="1"/>
</dbReference>
<keyword evidence="5" id="KW-0067">ATP-binding</keyword>
<dbReference type="Gene3D" id="1.20.920.20">
    <property type="match status" value="1"/>
</dbReference>
<dbReference type="PANTHER" id="PTHR22878:SF68">
    <property type="entry name" value="DYNEIN HEAVY CHAIN 6, AXONEMAL-LIKE"/>
    <property type="match status" value="1"/>
</dbReference>
<dbReference type="GO" id="GO:0005930">
    <property type="term" value="C:axoneme"/>
    <property type="evidence" value="ECO:0007669"/>
    <property type="project" value="UniProtKB-SubCell"/>
</dbReference>
<dbReference type="InterPro" id="IPR004273">
    <property type="entry name" value="Dynein_heavy_D6_P-loop"/>
</dbReference>
<keyword evidence="9" id="KW-0505">Motor protein</keyword>
<keyword evidence="10" id="KW-0206">Cytoskeleton</keyword>
<keyword evidence="8" id="KW-0969">Cilium</keyword>
<evidence type="ECO:0000256" key="8">
    <source>
        <dbReference type="ARBA" id="ARBA00023069"/>
    </source>
</evidence>
<dbReference type="FunFam" id="1.20.920.30:FF:000009">
    <property type="entry name" value="Dynein heavy chain 9"/>
    <property type="match status" value="1"/>
</dbReference>
<dbReference type="Proteomes" id="UP000324800">
    <property type="component" value="Unassembled WGS sequence"/>
</dbReference>
<comment type="subcellular location">
    <subcellularLocation>
        <location evidence="1">Cytoplasm</location>
        <location evidence="1">Cytoskeleton</location>
        <location evidence="1">Cilium axoneme</location>
    </subcellularLocation>
</comment>
<dbReference type="Gene3D" id="1.20.920.30">
    <property type="match status" value="1"/>
</dbReference>
<evidence type="ECO:0000256" key="11">
    <source>
        <dbReference type="ARBA" id="ARBA00023273"/>
    </source>
</evidence>
<accession>A0A5J4VJP5</accession>
<evidence type="ECO:0000256" key="4">
    <source>
        <dbReference type="ARBA" id="ARBA00022741"/>
    </source>
</evidence>
<dbReference type="Pfam" id="PF12777">
    <property type="entry name" value="MT"/>
    <property type="match status" value="1"/>
</dbReference>
<keyword evidence="2" id="KW-0963">Cytoplasm</keyword>
<evidence type="ECO:0000259" key="13">
    <source>
        <dbReference type="Pfam" id="PF03028"/>
    </source>
</evidence>
<keyword evidence="6" id="KW-0243">Dynein</keyword>
<dbReference type="Gene3D" id="3.40.50.300">
    <property type="entry name" value="P-loop containing nucleotide triphosphate hydrolases"/>
    <property type="match status" value="3"/>
</dbReference>
<gene>
    <name evidence="19" type="ORF">EZS28_021758</name>
</gene>
<name>A0A5J4VJP5_9EUKA</name>
<dbReference type="FunFam" id="1.10.8.1220:FF:000001">
    <property type="entry name" value="Dynein axonemal heavy chain 5"/>
    <property type="match status" value="1"/>
</dbReference>
<evidence type="ECO:0000259" key="15">
    <source>
        <dbReference type="Pfam" id="PF12780"/>
    </source>
</evidence>
<dbReference type="InterPro" id="IPR054354">
    <property type="entry name" value="DYNC2H1-like_lid"/>
</dbReference>
<dbReference type="Pfam" id="PF18198">
    <property type="entry name" value="AAA_lid_11"/>
    <property type="match status" value="1"/>
</dbReference>
<evidence type="ECO:0000256" key="1">
    <source>
        <dbReference type="ARBA" id="ARBA00004430"/>
    </source>
</evidence>
<dbReference type="InterPro" id="IPR027417">
    <property type="entry name" value="P-loop_NTPase"/>
</dbReference>
<dbReference type="GO" id="GO:0045505">
    <property type="term" value="F:dynein intermediate chain binding"/>
    <property type="evidence" value="ECO:0007669"/>
    <property type="project" value="InterPro"/>
</dbReference>
<dbReference type="PANTHER" id="PTHR22878">
    <property type="entry name" value="DYNEIN HEAVY CHAIN 6, AXONEMAL-LIKE-RELATED"/>
    <property type="match status" value="1"/>
</dbReference>
<feature type="non-terminal residue" evidence="19">
    <location>
        <position position="1653"/>
    </location>
</feature>
<evidence type="ECO:0000256" key="3">
    <source>
        <dbReference type="ARBA" id="ARBA00022701"/>
    </source>
</evidence>
<dbReference type="FunFam" id="1.20.920.20:FF:000001">
    <property type="entry name" value="dynein heavy chain 2, axonemal"/>
    <property type="match status" value="1"/>
</dbReference>
<feature type="domain" description="Dynein 2 heavy chain 1 cytoplasmic ATPase lid" evidence="18">
    <location>
        <begin position="101"/>
        <end position="178"/>
    </location>
</feature>
<dbReference type="FunFam" id="3.40.50.300:FF:002141">
    <property type="entry name" value="Dynein heavy chain"/>
    <property type="match status" value="1"/>
</dbReference>
<proteinExistence type="predicted"/>
<dbReference type="GO" id="GO:0007018">
    <property type="term" value="P:microtubule-based movement"/>
    <property type="evidence" value="ECO:0007669"/>
    <property type="project" value="InterPro"/>
</dbReference>
<feature type="domain" description="Dynein heavy chain AAA module D4" evidence="15">
    <location>
        <begin position="284"/>
        <end position="542"/>
    </location>
</feature>
<dbReference type="FunFam" id="3.40.50.300:FF:001145">
    <property type="entry name" value="Putative dynein heavy chain"/>
    <property type="match status" value="1"/>
</dbReference>
<dbReference type="Gene3D" id="6.10.140.1060">
    <property type="match status" value="1"/>
</dbReference>
<dbReference type="Pfam" id="PF03028">
    <property type="entry name" value="Dynein_heavy"/>
    <property type="match status" value="1"/>
</dbReference>
<sequence>MPAPDTFGSQPPLELLRQMLGTGGWYDRTQLAFRAVKGVSTVAACGPPGGGRNKVSQRLTALFTQLWVPQPNEKSLIRIFNSILMGYICALPFAGGMKELAPLIVKASVDLYQFALAELRPTPSKSHYVFNLRDLSKVFQGMMQVQVSGLKEEEQFARLWAHECLRIFSDRLTNDEDRNIFSQQIVSLAKQYMHINWNYEQMFEKKVVKGAPVELEQTQAKDDKSKKKEDDQPKALPLWSDLAKLPADERPYEEVTDMTKLQTQLQNSLQDYNLECVSKKTKEMDLVFFSDAMEHIARITRIIKQPRGNALLVGVGGCGKQSLTRLAAAIEAYDCFEIQLAKNYGMNEFREDLRKLYDIAGAEGKPVVFLLSDAQIVQESFLEDINGILSSGEVPSLYDPVQREQVIQRIRQSAKKEEKVPEAPDAVMAYLIQRVRTNLHIVLCMSPVGDSFRRRCRMFPSLVNCCTIDWVANWPETALRSVALRFLLEAPFLGGDLELAKQVSEMCCRIHSSVEEASQRFLAEMKRKTYVTPTLFLEMITLMFRFVKERDDLLDERITKYENGVNTLNETKKSVADMQDELKKMEPLLKVQHEQIKELMEKILIDQTRTAEIRATVKAEEEIVSVEAMKAQALAEEAQGELDKIMPVFIEANKALESLSKAAITEVKTFANPPEGVKRVMNAVCTLMGKKPDWDNARQLLSQTNFIQMLINYDITEITDAVDRKMRPFIEDPDFKPEKVESVSKAAANICQWIVAIVEFARVSKIIEPKKQAAKVAQEKLNDLQEKLAVKQKQLQDVEDALATMQANFDAKRKESAETETMIAQTERRFTNATRLVAALGDEGVRWNASLALGKSQKKFVLGDSILSAACLSYIGPYTAQYRQDLINDWLESCDELDIPVSQNFNLETVLSTPVQTRDWNIQGLPSDPLSIENAVLVTNTRRWPLMIDPQGQANRWIRAKERDNKLKVMRPGEPNFMRSLINAVRVGQPILLEDVGESLDPQISPLLLQQTVRQGGRVIIRLGNQDVDYNVNFKLYITTKLANPHYLPDVCIKVTIINFTVTSQGLEDQLLADVVKNEKAELEEAKDKLVRDMAADSKLLQQTEAKILALLKNTTVQQLLDDLSMIETLDLAKKTSTEIMERVKQAEITEKQLMKARNEYRPMAVRGSVLYFAIVDLAVLDPMYQYSLQYFKNIFGLSLTQTPEQPTIELRLTALIDALTELIYMNICRGLFEKHRLLFSFVMATQIQKRAEKISAQEWDVFLRGPGQALPIIKYAVPGAAPMTVEASGPTRINPLPPDIYMNLIAVHAQKAIASAAGGGSQSGSNNKDQQSGQIIPQGSGLYPFDGILDRKCFAELCALDERWDDVYGGIIKEMIIDDNSVDDWKSVFESPNPTNNEFPSKIFQNKLNDFQRLILIKTATPKALTNLMLTYVFKTLGEVFTRSPALDLEKAHGDSSKSTPIIFVLSTGADPTQHVVRFAQSKGMEQRLQLLSLGQGQGPIAVAMLKEAALKGNWVFLQNCHLAASWMPELERICLMYQVPETSPQNIDFRLWLSAMPTAAFPIAVLQNGIKLTNEPPKGIRNNVLRSLRTISPEVYEGACPKRSFFWRRILFGLAFFHSVAQERRKYGPLGWNIVYEFSDSDFEVSWSHLK</sequence>
<dbReference type="Pfam" id="PF22597">
    <property type="entry name" value="DYN_lid"/>
    <property type="match status" value="1"/>
</dbReference>
<dbReference type="GO" id="GO:0008569">
    <property type="term" value="F:minus-end-directed microtubule motor activity"/>
    <property type="evidence" value="ECO:0007669"/>
    <property type="project" value="InterPro"/>
</dbReference>
<dbReference type="Pfam" id="PF12775">
    <property type="entry name" value="AAA_7"/>
    <property type="match status" value="1"/>
</dbReference>
<dbReference type="EMBL" id="SNRW01006629">
    <property type="protein sequence ID" value="KAA6382715.1"/>
    <property type="molecule type" value="Genomic_DNA"/>
</dbReference>
<dbReference type="InterPro" id="IPR024743">
    <property type="entry name" value="Dynein_HC_stalk"/>
</dbReference>
<evidence type="ECO:0000256" key="6">
    <source>
        <dbReference type="ARBA" id="ARBA00023017"/>
    </source>
</evidence>
<evidence type="ECO:0000256" key="10">
    <source>
        <dbReference type="ARBA" id="ARBA00023212"/>
    </source>
</evidence>
<dbReference type="Pfam" id="PF12780">
    <property type="entry name" value="AAA_8"/>
    <property type="match status" value="1"/>
</dbReference>
<keyword evidence="11" id="KW-0966">Cell projection</keyword>
<keyword evidence="3" id="KW-0493">Microtubule</keyword>
<evidence type="ECO:0000256" key="2">
    <source>
        <dbReference type="ARBA" id="ARBA00022490"/>
    </source>
</evidence>
<dbReference type="SUPFAM" id="SSF52540">
    <property type="entry name" value="P-loop containing nucleoside triphosphate hydrolases"/>
    <property type="match status" value="2"/>
</dbReference>
<evidence type="ECO:0000259" key="16">
    <source>
        <dbReference type="Pfam" id="PF12781"/>
    </source>
</evidence>
<evidence type="ECO:0000259" key="18">
    <source>
        <dbReference type="Pfam" id="PF22597"/>
    </source>
</evidence>
<organism evidence="19 20">
    <name type="scientific">Streblomastix strix</name>
    <dbReference type="NCBI Taxonomy" id="222440"/>
    <lineage>
        <taxon>Eukaryota</taxon>
        <taxon>Metamonada</taxon>
        <taxon>Preaxostyla</taxon>
        <taxon>Oxymonadida</taxon>
        <taxon>Streblomastigidae</taxon>
        <taxon>Streblomastix</taxon>
    </lineage>
</organism>
<keyword evidence="4" id="KW-0547">Nucleotide-binding</keyword>
<dbReference type="GO" id="GO:0051959">
    <property type="term" value="F:dynein light intermediate chain binding"/>
    <property type="evidence" value="ECO:0007669"/>
    <property type="project" value="InterPro"/>
</dbReference>
<dbReference type="GO" id="GO:0030286">
    <property type="term" value="C:dynein complex"/>
    <property type="evidence" value="ECO:0007669"/>
    <property type="project" value="UniProtKB-KW"/>
</dbReference>
<dbReference type="OrthoDB" id="5593012at2759"/>
<evidence type="ECO:0000256" key="7">
    <source>
        <dbReference type="ARBA" id="ARBA00023054"/>
    </source>
</evidence>
<feature type="domain" description="Dynein heavy chain AAA lid" evidence="17">
    <location>
        <begin position="1609"/>
        <end position="1652"/>
    </location>
</feature>
<dbReference type="InterPro" id="IPR042219">
    <property type="entry name" value="AAA_lid_11_sf"/>
</dbReference>
<evidence type="ECO:0000256" key="9">
    <source>
        <dbReference type="ARBA" id="ARBA00023175"/>
    </source>
</evidence>
<reference evidence="19 20" key="1">
    <citation type="submission" date="2019-03" db="EMBL/GenBank/DDBJ databases">
        <title>Single cell metagenomics reveals metabolic interactions within the superorganism composed of flagellate Streblomastix strix and complex community of Bacteroidetes bacteria on its surface.</title>
        <authorList>
            <person name="Treitli S.C."/>
            <person name="Kolisko M."/>
            <person name="Husnik F."/>
            <person name="Keeling P."/>
            <person name="Hampl V."/>
        </authorList>
    </citation>
    <scope>NUCLEOTIDE SEQUENCE [LARGE SCALE GENOMIC DNA]</scope>
    <source>
        <strain evidence="19">ST1C</strain>
    </source>
</reference>
<dbReference type="GO" id="GO:0005524">
    <property type="term" value="F:ATP binding"/>
    <property type="evidence" value="ECO:0007669"/>
    <property type="project" value="UniProtKB-KW"/>
</dbReference>
<feature type="domain" description="Dynein heavy chain ATP-binding dynein motor region" evidence="16">
    <location>
        <begin position="918"/>
        <end position="1140"/>
    </location>
</feature>